<dbReference type="InterPro" id="IPR052570">
    <property type="entry name" value="FliJ"/>
</dbReference>
<dbReference type="InterPro" id="IPR018006">
    <property type="entry name" value="Flag_FliJ_proteobac"/>
</dbReference>
<feature type="coiled-coil region" evidence="11">
    <location>
        <begin position="73"/>
        <end position="100"/>
    </location>
</feature>
<dbReference type="PIRSF" id="PIRSF019404">
    <property type="entry name" value="FliJ"/>
    <property type="match status" value="1"/>
</dbReference>
<keyword evidence="4" id="KW-0813">Transport</keyword>
<dbReference type="PANTHER" id="PTHR38786">
    <property type="entry name" value="FLAGELLAR FLIJ PROTEIN"/>
    <property type="match status" value="1"/>
</dbReference>
<keyword evidence="14" id="KW-1185">Reference proteome</keyword>
<evidence type="ECO:0000256" key="10">
    <source>
        <dbReference type="ARBA" id="ARBA00023225"/>
    </source>
</evidence>
<dbReference type="PRINTS" id="PR01004">
    <property type="entry name" value="FLGFLIJ"/>
</dbReference>
<dbReference type="Pfam" id="PF02050">
    <property type="entry name" value="FliJ"/>
    <property type="match status" value="1"/>
</dbReference>
<keyword evidence="11" id="KW-0175">Coiled coil</keyword>
<evidence type="ECO:0000256" key="1">
    <source>
        <dbReference type="ARBA" id="ARBA00004413"/>
    </source>
</evidence>
<dbReference type="RefSeq" id="WP_142948109.1">
    <property type="nucleotide sequence ID" value="NZ_ARXR01000028.1"/>
</dbReference>
<keyword evidence="5" id="KW-1003">Cell membrane</keyword>
<gene>
    <name evidence="13" type="ORF">ISO4_02638</name>
</gene>
<evidence type="ECO:0000256" key="7">
    <source>
        <dbReference type="ARBA" id="ARBA00022795"/>
    </source>
</evidence>
<evidence type="ECO:0000256" key="12">
    <source>
        <dbReference type="SAM" id="MobiDB-lite"/>
    </source>
</evidence>
<evidence type="ECO:0000313" key="13">
    <source>
        <dbReference type="EMBL" id="MBF5054036.1"/>
    </source>
</evidence>
<feature type="region of interest" description="Disordered" evidence="12">
    <location>
        <begin position="115"/>
        <end position="149"/>
    </location>
</feature>
<evidence type="ECO:0000256" key="4">
    <source>
        <dbReference type="ARBA" id="ARBA00022448"/>
    </source>
</evidence>
<keyword evidence="13" id="KW-0282">Flagellum</keyword>
<evidence type="ECO:0000256" key="6">
    <source>
        <dbReference type="ARBA" id="ARBA00022500"/>
    </source>
</evidence>
<keyword evidence="9" id="KW-0472">Membrane</keyword>
<comment type="similarity">
    <text evidence="2">Belongs to the FliJ family.</text>
</comment>
<dbReference type="Proteomes" id="UP000644441">
    <property type="component" value="Unassembled WGS sequence"/>
</dbReference>
<keyword evidence="13" id="KW-0969">Cilium</keyword>
<organism evidence="13 14">
    <name type="scientific">Alloalcanivorax venustensis ISO4</name>
    <dbReference type="NCBI Taxonomy" id="1177184"/>
    <lineage>
        <taxon>Bacteria</taxon>
        <taxon>Pseudomonadati</taxon>
        <taxon>Pseudomonadota</taxon>
        <taxon>Gammaproteobacteria</taxon>
        <taxon>Oceanospirillales</taxon>
        <taxon>Alcanivoracaceae</taxon>
        <taxon>Alloalcanivorax</taxon>
    </lineage>
</organism>
<keyword evidence="10" id="KW-1006">Bacterial flagellum protein export</keyword>
<sequence>MNASNPLDTLIEQSRKARDHAGRNLADDRRGQAQSAAQLDALRRYRHEYCRRLQDAMSRGIDAATLANYRRFIRSLDDAIDKALQALDQQQEKVAASQQHWQQRQRQLSSYDTLAARRAEQERRQEQRRELRDNDELTNNAMARRVRRD</sequence>
<protein>
    <recommendedName>
        <fullName evidence="3">Flagellar FliJ protein</fullName>
    </recommendedName>
</protein>
<evidence type="ECO:0000256" key="2">
    <source>
        <dbReference type="ARBA" id="ARBA00010004"/>
    </source>
</evidence>
<dbReference type="EMBL" id="ARXR01000028">
    <property type="protein sequence ID" value="MBF5054036.1"/>
    <property type="molecule type" value="Genomic_DNA"/>
</dbReference>
<accession>A0ABS0AKN0</accession>
<evidence type="ECO:0000256" key="5">
    <source>
        <dbReference type="ARBA" id="ARBA00022475"/>
    </source>
</evidence>
<dbReference type="InterPro" id="IPR053716">
    <property type="entry name" value="Flag_assembly_chemotaxis_eff"/>
</dbReference>
<keyword evidence="8" id="KW-0653">Protein transport</keyword>
<keyword evidence="13" id="KW-0966">Cell projection</keyword>
<evidence type="ECO:0000256" key="8">
    <source>
        <dbReference type="ARBA" id="ARBA00022927"/>
    </source>
</evidence>
<comment type="caution">
    <text evidence="13">The sequence shown here is derived from an EMBL/GenBank/DDBJ whole genome shotgun (WGS) entry which is preliminary data.</text>
</comment>
<name>A0ABS0AKN0_9GAMM</name>
<proteinExistence type="inferred from homology"/>
<dbReference type="Gene3D" id="1.10.287.1700">
    <property type="match status" value="1"/>
</dbReference>
<dbReference type="InterPro" id="IPR012823">
    <property type="entry name" value="Flagell_FliJ"/>
</dbReference>
<dbReference type="NCBIfam" id="TIGR02473">
    <property type="entry name" value="flagell_FliJ"/>
    <property type="match status" value="1"/>
</dbReference>
<reference evidence="13 14" key="1">
    <citation type="submission" date="2012-09" db="EMBL/GenBank/DDBJ databases">
        <title>Genome Sequence of alkane-degrading Bacterium Alcanivorax venustensis ISO4.</title>
        <authorList>
            <person name="Lai Q."/>
            <person name="Shao Z."/>
        </authorList>
    </citation>
    <scope>NUCLEOTIDE SEQUENCE [LARGE SCALE GENOMIC DNA]</scope>
    <source>
        <strain evidence="13 14">ISO4</strain>
    </source>
</reference>
<evidence type="ECO:0000256" key="3">
    <source>
        <dbReference type="ARBA" id="ARBA00020392"/>
    </source>
</evidence>
<evidence type="ECO:0000256" key="9">
    <source>
        <dbReference type="ARBA" id="ARBA00023136"/>
    </source>
</evidence>
<evidence type="ECO:0000313" key="14">
    <source>
        <dbReference type="Proteomes" id="UP000644441"/>
    </source>
</evidence>
<feature type="compositionally biased region" description="Basic and acidic residues" evidence="12">
    <location>
        <begin position="115"/>
        <end position="135"/>
    </location>
</feature>
<dbReference type="PANTHER" id="PTHR38786:SF1">
    <property type="entry name" value="FLAGELLAR FLIJ PROTEIN"/>
    <property type="match status" value="1"/>
</dbReference>
<keyword evidence="7" id="KW-1005">Bacterial flagellum biogenesis</keyword>
<evidence type="ECO:0000256" key="11">
    <source>
        <dbReference type="SAM" id="Coils"/>
    </source>
</evidence>
<keyword evidence="6" id="KW-0145">Chemotaxis</keyword>
<dbReference type="GeneID" id="99767556"/>
<comment type="subcellular location">
    <subcellularLocation>
        <location evidence="1">Cell membrane</location>
        <topology evidence="1">Peripheral membrane protein</topology>
        <orientation evidence="1">Cytoplasmic side</orientation>
    </subcellularLocation>
</comment>